<evidence type="ECO:0000313" key="2">
    <source>
        <dbReference type="Proteomes" id="UP000450676"/>
    </source>
</evidence>
<proteinExistence type="predicted"/>
<comment type="caution">
    <text evidence="1">The sequence shown here is derived from an EMBL/GenBank/DDBJ whole genome shotgun (WGS) entry which is preliminary data.</text>
</comment>
<dbReference type="Proteomes" id="UP000450676">
    <property type="component" value="Unassembled WGS sequence"/>
</dbReference>
<gene>
    <name evidence="1" type="ORF">GTP77_28520</name>
</gene>
<reference evidence="1 2" key="1">
    <citation type="submission" date="2019-12" db="EMBL/GenBank/DDBJ databases">
        <title>Novel species isolated from a subtropical stream in China.</title>
        <authorList>
            <person name="Lu H."/>
        </authorList>
    </citation>
    <scope>NUCLEOTIDE SEQUENCE [LARGE SCALE GENOMIC DNA]</scope>
    <source>
        <strain evidence="1 2">FT127W</strain>
    </source>
</reference>
<evidence type="ECO:0000313" key="1">
    <source>
        <dbReference type="EMBL" id="MYN11263.1"/>
    </source>
</evidence>
<keyword evidence="2" id="KW-1185">Reference proteome</keyword>
<protein>
    <submittedName>
        <fullName evidence="1">Uncharacterized protein</fullName>
    </submittedName>
</protein>
<organism evidence="1 2">
    <name type="scientific">Pseudoduganella aquatica</name>
    <dbReference type="NCBI Taxonomy" id="2660641"/>
    <lineage>
        <taxon>Bacteria</taxon>
        <taxon>Pseudomonadati</taxon>
        <taxon>Pseudomonadota</taxon>
        <taxon>Betaproteobacteria</taxon>
        <taxon>Burkholderiales</taxon>
        <taxon>Oxalobacteraceae</taxon>
        <taxon>Telluria group</taxon>
        <taxon>Pseudoduganella</taxon>
    </lineage>
</organism>
<dbReference type="EMBL" id="WWCU01000063">
    <property type="protein sequence ID" value="MYN11263.1"/>
    <property type="molecule type" value="Genomic_DNA"/>
</dbReference>
<sequence length="170" mass="17449">AARKVRKGWRWSWLEWGALAAVLALGVGLGKFGLADWQPDPQAPPSVAWRDGALLAQGRLALALDQAPSGAGGVYGGTVRIVGSYVAVDGGYCRSFTANGGAGAQGLAGLACKGAAGWKLPVLVQYPAAADKPARAELPAAVQAVVEQRSNGATLDAAAERDAMQNAWLR</sequence>
<dbReference type="AlphaFoldDB" id="A0A7X4KQE0"/>
<accession>A0A7X4KQE0</accession>
<name>A0A7X4KQE0_9BURK</name>
<feature type="non-terminal residue" evidence="1">
    <location>
        <position position="1"/>
    </location>
</feature>